<feature type="transmembrane region" description="Helical" evidence="8">
    <location>
        <begin position="357"/>
        <end position="380"/>
    </location>
</feature>
<dbReference type="GO" id="GO:0016020">
    <property type="term" value="C:membrane"/>
    <property type="evidence" value="ECO:0007669"/>
    <property type="project" value="UniProtKB-SubCell"/>
</dbReference>
<feature type="transmembrane region" description="Helical" evidence="8">
    <location>
        <begin position="223"/>
        <end position="243"/>
    </location>
</feature>
<evidence type="ECO:0000313" key="11">
    <source>
        <dbReference type="Proteomes" id="UP001217417"/>
    </source>
</evidence>
<dbReference type="InterPro" id="IPR011701">
    <property type="entry name" value="MFS"/>
</dbReference>
<keyword evidence="11" id="KW-1185">Reference proteome</keyword>
<comment type="subcellular location">
    <subcellularLocation>
        <location evidence="1">Membrane</location>
        <topology evidence="1">Multi-pass membrane protein</topology>
    </subcellularLocation>
</comment>
<dbReference type="GeneID" id="80881701"/>
<dbReference type="EMBL" id="JARPMG010000002">
    <property type="protein sequence ID" value="KAJ8102471.1"/>
    <property type="molecule type" value="Genomic_DNA"/>
</dbReference>
<feature type="transmembrane region" description="Helical" evidence="8">
    <location>
        <begin position="449"/>
        <end position="470"/>
    </location>
</feature>
<accession>A0AAD7QWZ9</accession>
<sequence length="509" mass="56486">MSSIDEKKSTEASGSTSDPAPVDTGSVVTLKPDMALQFLTAAKNDNVDVSTIDERSLRWKIDLRLMPILCTIYFLQYLDKTLLNYAAVMGIRANLTSSEYSNLGTIFYVGYIVSEPITSYLMQRFPLGKYLGINVTLWGIVVCCHAACRTYAPLMVIRVLLGVFEACVAPALVLITGMWWTKPEQSRRTGLWYMQIGVAQIVGAAISYGFQHVNSTKIANWQILFLFMGCLTILVGLATIFLLPDNPMSARFLSRGEKVLAIEHVRKNQTGVENKDFKWAHVRELLFKDVQTWPLFFITVLAMIDNGAVSNFSSIIISTFGYSNQRTTIIQMPSGAVSIIATVFATYLVAAVGERALFVAIITVPSVLGAGLLLGLPAHLKVGKLFGVYLLNFCPAMLPIIYSWGAANTAGYTKRAMRNALTLVAFCIGNIIGPQMFKSKDAPNYNPAKIALIVTMSLVIVFAVALRHLVLWQNKKRDQEIAEIGFNKAENFEFLDMTDIENREFRYSH</sequence>
<evidence type="ECO:0000256" key="7">
    <source>
        <dbReference type="SAM" id="MobiDB-lite"/>
    </source>
</evidence>
<dbReference type="Proteomes" id="UP001217417">
    <property type="component" value="Unassembled WGS sequence"/>
</dbReference>
<comment type="caution">
    <text evidence="10">The sequence shown here is derived from an EMBL/GenBank/DDBJ whole genome shotgun (WGS) entry which is preliminary data.</text>
</comment>
<evidence type="ECO:0000256" key="3">
    <source>
        <dbReference type="ARBA" id="ARBA00022692"/>
    </source>
</evidence>
<dbReference type="RefSeq" id="XP_056045921.1">
    <property type="nucleotide sequence ID" value="XM_056186535.1"/>
</dbReference>
<proteinExistence type="inferred from homology"/>
<dbReference type="PANTHER" id="PTHR43791">
    <property type="entry name" value="PERMEASE-RELATED"/>
    <property type="match status" value="1"/>
</dbReference>
<evidence type="ECO:0000256" key="6">
    <source>
        <dbReference type="ARBA" id="ARBA00037968"/>
    </source>
</evidence>
<feature type="domain" description="Major facilitator superfamily (MFS) profile" evidence="9">
    <location>
        <begin position="65"/>
        <end position="475"/>
    </location>
</feature>
<dbReference type="AlphaFoldDB" id="A0AAD7QWZ9"/>
<reference evidence="10" key="1">
    <citation type="submission" date="2023-03" db="EMBL/GenBank/DDBJ databases">
        <title>Near-Complete genome sequence of Lipomyces tetrasporous NRRL Y-64009, an oleaginous yeast capable of growing on lignocellulosic hydrolysates.</title>
        <authorList>
            <consortium name="Lawrence Berkeley National Laboratory"/>
            <person name="Jagtap S.S."/>
            <person name="Liu J.-J."/>
            <person name="Walukiewicz H.E."/>
            <person name="Pangilinan J."/>
            <person name="Lipzen A."/>
            <person name="Ahrendt S."/>
            <person name="Koriabine M."/>
            <person name="Cobaugh K."/>
            <person name="Salamov A."/>
            <person name="Yoshinaga Y."/>
            <person name="Ng V."/>
            <person name="Daum C."/>
            <person name="Grigoriev I.V."/>
            <person name="Slininger P.J."/>
            <person name="Dien B.S."/>
            <person name="Jin Y.-S."/>
            <person name="Rao C.V."/>
        </authorList>
    </citation>
    <scope>NUCLEOTIDE SEQUENCE</scope>
    <source>
        <strain evidence="10">NRRL Y-64009</strain>
    </source>
</reference>
<organism evidence="10 11">
    <name type="scientific">Lipomyces tetrasporus</name>
    <dbReference type="NCBI Taxonomy" id="54092"/>
    <lineage>
        <taxon>Eukaryota</taxon>
        <taxon>Fungi</taxon>
        <taxon>Dikarya</taxon>
        <taxon>Ascomycota</taxon>
        <taxon>Saccharomycotina</taxon>
        <taxon>Lipomycetes</taxon>
        <taxon>Lipomycetales</taxon>
        <taxon>Lipomycetaceae</taxon>
        <taxon>Lipomyces</taxon>
    </lineage>
</organism>
<gene>
    <name evidence="10" type="ORF">POJ06DRAFT_244719</name>
</gene>
<evidence type="ECO:0000259" key="9">
    <source>
        <dbReference type="PROSITE" id="PS50850"/>
    </source>
</evidence>
<feature type="compositionally biased region" description="Basic and acidic residues" evidence="7">
    <location>
        <begin position="1"/>
        <end position="10"/>
    </location>
</feature>
<keyword evidence="4 8" id="KW-1133">Transmembrane helix</keyword>
<dbReference type="SUPFAM" id="SSF103473">
    <property type="entry name" value="MFS general substrate transporter"/>
    <property type="match status" value="1"/>
</dbReference>
<keyword evidence="5 8" id="KW-0472">Membrane</keyword>
<keyword evidence="2" id="KW-0813">Transport</keyword>
<evidence type="ECO:0000313" key="10">
    <source>
        <dbReference type="EMBL" id="KAJ8102471.1"/>
    </source>
</evidence>
<dbReference type="FunFam" id="1.20.1250.20:FF:000064">
    <property type="entry name" value="MFS allantoate transporter"/>
    <property type="match status" value="1"/>
</dbReference>
<feature type="transmembrane region" description="Helical" evidence="8">
    <location>
        <begin position="130"/>
        <end position="152"/>
    </location>
</feature>
<dbReference type="Gene3D" id="1.20.1250.20">
    <property type="entry name" value="MFS general substrate transporter like domains"/>
    <property type="match status" value="2"/>
</dbReference>
<feature type="transmembrane region" description="Helical" evidence="8">
    <location>
        <begin position="158"/>
        <end position="180"/>
    </location>
</feature>
<feature type="transmembrane region" description="Helical" evidence="8">
    <location>
        <begin position="386"/>
        <end position="407"/>
    </location>
</feature>
<keyword evidence="3 8" id="KW-0812">Transmembrane</keyword>
<evidence type="ECO:0000256" key="4">
    <source>
        <dbReference type="ARBA" id="ARBA00022989"/>
    </source>
</evidence>
<evidence type="ECO:0000256" key="2">
    <source>
        <dbReference type="ARBA" id="ARBA00022448"/>
    </source>
</evidence>
<feature type="transmembrane region" description="Helical" evidence="8">
    <location>
        <begin position="419"/>
        <end position="437"/>
    </location>
</feature>
<feature type="region of interest" description="Disordered" evidence="7">
    <location>
        <begin position="1"/>
        <end position="22"/>
    </location>
</feature>
<feature type="transmembrane region" description="Helical" evidence="8">
    <location>
        <begin position="329"/>
        <end position="350"/>
    </location>
</feature>
<evidence type="ECO:0000256" key="5">
    <source>
        <dbReference type="ARBA" id="ARBA00023136"/>
    </source>
</evidence>
<dbReference type="PANTHER" id="PTHR43791:SF40">
    <property type="entry name" value="THIAMINE PATHWAY TRANSPORTER THI73"/>
    <property type="match status" value="1"/>
</dbReference>
<name>A0AAD7QWZ9_9ASCO</name>
<dbReference type="InterPro" id="IPR036259">
    <property type="entry name" value="MFS_trans_sf"/>
</dbReference>
<protein>
    <submittedName>
        <fullName evidence="10">Major facilitator superfamily domain-containing protein</fullName>
    </submittedName>
</protein>
<comment type="similarity">
    <text evidence="6">Belongs to the major facilitator superfamily. Allantoate permease family.</text>
</comment>
<dbReference type="InterPro" id="IPR020846">
    <property type="entry name" value="MFS_dom"/>
</dbReference>
<evidence type="ECO:0000256" key="1">
    <source>
        <dbReference type="ARBA" id="ARBA00004141"/>
    </source>
</evidence>
<feature type="transmembrane region" description="Helical" evidence="8">
    <location>
        <begin position="192"/>
        <end position="211"/>
    </location>
</feature>
<dbReference type="GO" id="GO:0022857">
    <property type="term" value="F:transmembrane transporter activity"/>
    <property type="evidence" value="ECO:0007669"/>
    <property type="project" value="InterPro"/>
</dbReference>
<dbReference type="Pfam" id="PF07690">
    <property type="entry name" value="MFS_1"/>
    <property type="match status" value="1"/>
</dbReference>
<evidence type="ECO:0000256" key="8">
    <source>
        <dbReference type="SAM" id="Phobius"/>
    </source>
</evidence>
<dbReference type="CDD" id="cd17327">
    <property type="entry name" value="MFS_FEN2_like"/>
    <property type="match status" value="1"/>
</dbReference>
<dbReference type="PROSITE" id="PS50850">
    <property type="entry name" value="MFS"/>
    <property type="match status" value="1"/>
</dbReference>